<dbReference type="PANTHER" id="PTHR30193">
    <property type="entry name" value="ABC TRANSPORTER PERMEASE PROTEIN"/>
    <property type="match status" value="1"/>
</dbReference>
<dbReference type="Pfam" id="PF00528">
    <property type="entry name" value="BPD_transp_1"/>
    <property type="match status" value="1"/>
</dbReference>
<evidence type="ECO:0000256" key="6">
    <source>
        <dbReference type="ARBA" id="ARBA00023136"/>
    </source>
</evidence>
<dbReference type="InterPro" id="IPR000515">
    <property type="entry name" value="MetI-like"/>
</dbReference>
<dbReference type="Gene3D" id="1.10.3720.10">
    <property type="entry name" value="MetI-like"/>
    <property type="match status" value="1"/>
</dbReference>
<evidence type="ECO:0000256" key="7">
    <source>
        <dbReference type="RuleBase" id="RU363032"/>
    </source>
</evidence>
<dbReference type="InterPro" id="IPR051393">
    <property type="entry name" value="ABC_transporter_permease"/>
</dbReference>
<dbReference type="Proteomes" id="UP000467637">
    <property type="component" value="Unassembled WGS sequence"/>
</dbReference>
<comment type="caution">
    <text evidence="9">The sequence shown here is derived from an EMBL/GenBank/DDBJ whole genome shotgun (WGS) entry which is preliminary data.</text>
</comment>
<feature type="transmembrane region" description="Helical" evidence="7">
    <location>
        <begin position="194"/>
        <end position="212"/>
    </location>
</feature>
<proteinExistence type="inferred from homology"/>
<keyword evidence="10" id="KW-1185">Reference proteome</keyword>
<keyword evidence="3" id="KW-1003">Cell membrane</keyword>
<feature type="transmembrane region" description="Helical" evidence="7">
    <location>
        <begin position="243"/>
        <end position="265"/>
    </location>
</feature>
<evidence type="ECO:0000256" key="4">
    <source>
        <dbReference type="ARBA" id="ARBA00022692"/>
    </source>
</evidence>
<dbReference type="PANTHER" id="PTHR30193:SF1">
    <property type="entry name" value="ABC TRANSPORTER PERMEASE PROTEIN YESP-RELATED"/>
    <property type="match status" value="1"/>
</dbReference>
<protein>
    <submittedName>
        <fullName evidence="9">ABC transporter permease subunit</fullName>
    </submittedName>
</protein>
<feature type="transmembrane region" description="Helical" evidence="7">
    <location>
        <begin position="142"/>
        <end position="162"/>
    </location>
</feature>
<dbReference type="SUPFAM" id="SSF161098">
    <property type="entry name" value="MetI-like"/>
    <property type="match status" value="1"/>
</dbReference>
<feature type="transmembrane region" description="Helical" evidence="7">
    <location>
        <begin position="109"/>
        <end position="130"/>
    </location>
</feature>
<evidence type="ECO:0000256" key="5">
    <source>
        <dbReference type="ARBA" id="ARBA00022989"/>
    </source>
</evidence>
<name>A0ABW9UJ57_9BACL</name>
<evidence type="ECO:0000259" key="8">
    <source>
        <dbReference type="PROSITE" id="PS50928"/>
    </source>
</evidence>
<sequence length="332" mass="37275">MALPLLLRKEGNGLKLAETETSINKLSASASAVKTKKTRFERKISLFGLIFAMPWIIGLLLFHAYPLIMSAYYSLTTYSILEPGEFVGFDNYANLFKDQVFWISIYNTLYYTVIFVPLSIAFGVCLALLLNLKIRGQGFYRTLFFIPSLVPPVATTIIWLWLLNPQFGLVNFWLEKIGISGPPWIGSEAWSKPSLILMSLWGTGQAVVIYLAGLQDIPQDYYDAASVDGASAWQRTKTITLPLLTPVIFFNLIMGTIGALQNFVLPYTLTNGQGTPANSMMFYVMYLYTNGFGYLKMGYASAMAWILFLIVVGLTALIFASQKRWVHYQGKE</sequence>
<organism evidence="9 10">
    <name type="scientific">Paenibacillus anseongense</name>
    <dbReference type="NCBI Taxonomy" id="2682845"/>
    <lineage>
        <taxon>Bacteria</taxon>
        <taxon>Bacillati</taxon>
        <taxon>Bacillota</taxon>
        <taxon>Bacilli</taxon>
        <taxon>Bacillales</taxon>
        <taxon>Paenibacillaceae</taxon>
        <taxon>Paenibacillus</taxon>
    </lineage>
</organism>
<feature type="transmembrane region" description="Helical" evidence="7">
    <location>
        <begin position="44"/>
        <end position="65"/>
    </location>
</feature>
<evidence type="ECO:0000313" key="9">
    <source>
        <dbReference type="EMBL" id="MVQ40179.1"/>
    </source>
</evidence>
<keyword evidence="6 7" id="KW-0472">Membrane</keyword>
<reference evidence="9 10" key="1">
    <citation type="submission" date="2019-12" db="EMBL/GenBank/DDBJ databases">
        <authorList>
            <person name="Huq M.A."/>
        </authorList>
    </citation>
    <scope>NUCLEOTIDE SEQUENCE [LARGE SCALE GENOMIC DNA]</scope>
    <source>
        <strain evidence="9 10">MAH-34</strain>
    </source>
</reference>
<dbReference type="EMBL" id="WSEM01000039">
    <property type="protein sequence ID" value="MVQ40179.1"/>
    <property type="molecule type" value="Genomic_DNA"/>
</dbReference>
<dbReference type="CDD" id="cd06261">
    <property type="entry name" value="TM_PBP2"/>
    <property type="match status" value="1"/>
</dbReference>
<feature type="domain" description="ABC transmembrane type-1" evidence="8">
    <location>
        <begin position="105"/>
        <end position="318"/>
    </location>
</feature>
<comment type="similarity">
    <text evidence="7">Belongs to the binding-protein-dependent transport system permease family.</text>
</comment>
<keyword evidence="4 7" id="KW-0812">Transmembrane</keyword>
<dbReference type="RefSeq" id="WP_157326450.1">
    <property type="nucleotide sequence ID" value="NZ_WSEM01000039.1"/>
</dbReference>
<keyword evidence="2 7" id="KW-0813">Transport</keyword>
<evidence type="ECO:0000256" key="3">
    <source>
        <dbReference type="ARBA" id="ARBA00022475"/>
    </source>
</evidence>
<keyword evidence="5 7" id="KW-1133">Transmembrane helix</keyword>
<dbReference type="PROSITE" id="PS50928">
    <property type="entry name" value="ABC_TM1"/>
    <property type="match status" value="1"/>
</dbReference>
<evidence type="ECO:0000256" key="1">
    <source>
        <dbReference type="ARBA" id="ARBA00004651"/>
    </source>
</evidence>
<feature type="transmembrane region" description="Helical" evidence="7">
    <location>
        <begin position="302"/>
        <end position="320"/>
    </location>
</feature>
<comment type="subcellular location">
    <subcellularLocation>
        <location evidence="1 7">Cell membrane</location>
        <topology evidence="1 7">Multi-pass membrane protein</topology>
    </subcellularLocation>
</comment>
<evidence type="ECO:0000256" key="2">
    <source>
        <dbReference type="ARBA" id="ARBA00022448"/>
    </source>
</evidence>
<evidence type="ECO:0000313" key="10">
    <source>
        <dbReference type="Proteomes" id="UP000467637"/>
    </source>
</evidence>
<gene>
    <name evidence="9" type="ORF">GON05_36935</name>
</gene>
<accession>A0ABW9UJ57</accession>
<dbReference type="InterPro" id="IPR035906">
    <property type="entry name" value="MetI-like_sf"/>
</dbReference>